<accession>A0A9P8RRY0</accession>
<dbReference type="InterPro" id="IPR050891">
    <property type="entry name" value="TatD-type_Hydrolase"/>
</dbReference>
<evidence type="ECO:0000256" key="4">
    <source>
        <dbReference type="ARBA" id="ARBA00022801"/>
    </source>
</evidence>
<dbReference type="InterPro" id="IPR032466">
    <property type="entry name" value="Metal_Hydrolase"/>
</dbReference>
<dbReference type="Gene3D" id="3.20.20.140">
    <property type="entry name" value="Metal-dependent hydrolases"/>
    <property type="match status" value="1"/>
</dbReference>
<dbReference type="GO" id="GO:0008296">
    <property type="term" value="F:3'-5'-DNA exonuclease activity"/>
    <property type="evidence" value="ECO:0007669"/>
    <property type="project" value="TreeGrafter"/>
</dbReference>
<dbReference type="InterPro" id="IPR001130">
    <property type="entry name" value="TatD-like"/>
</dbReference>
<keyword evidence="3" id="KW-0479">Metal-binding</keyword>
<evidence type="ECO:0000313" key="6">
    <source>
        <dbReference type="Proteomes" id="UP000750711"/>
    </source>
</evidence>
<keyword evidence="6" id="KW-1185">Reference proteome</keyword>
<name>A0A9P8RRY0_9PEZI</name>
<comment type="similarity">
    <text evidence="1">Belongs to the metallo-dependent hydrolases superfamily. TatD-type hydrolase family.</text>
</comment>
<dbReference type="PANTHER" id="PTHR10060">
    <property type="entry name" value="TATD FAMILY DEOXYRIBONUCLEASE"/>
    <property type="match status" value="1"/>
</dbReference>
<dbReference type="GO" id="GO:0005829">
    <property type="term" value="C:cytosol"/>
    <property type="evidence" value="ECO:0007669"/>
    <property type="project" value="TreeGrafter"/>
</dbReference>
<dbReference type="Pfam" id="PF01026">
    <property type="entry name" value="TatD_DNase"/>
    <property type="match status" value="1"/>
</dbReference>
<keyword evidence="4" id="KW-0378">Hydrolase</keyword>
<dbReference type="SUPFAM" id="SSF51556">
    <property type="entry name" value="Metallo-dependent hydrolases"/>
    <property type="match status" value="1"/>
</dbReference>
<gene>
    <name evidence="5" type="ORF">GP486_002214</name>
</gene>
<evidence type="ECO:0000256" key="1">
    <source>
        <dbReference type="ARBA" id="ARBA00009275"/>
    </source>
</evidence>
<evidence type="ECO:0000313" key="5">
    <source>
        <dbReference type="EMBL" id="KAH0563212.1"/>
    </source>
</evidence>
<dbReference type="AlphaFoldDB" id="A0A9P8RRY0"/>
<evidence type="ECO:0000256" key="3">
    <source>
        <dbReference type="ARBA" id="ARBA00022723"/>
    </source>
</evidence>
<evidence type="ECO:0000256" key="2">
    <source>
        <dbReference type="ARBA" id="ARBA00022722"/>
    </source>
</evidence>
<sequence length="133" mass="14506">MGLHVRTAGTCYATIGVHPCSTALIDLHPQGPTAYLDQLESLALTGISTSRIVAFGEIGLDYDRLFLTPKDQQLKYFAAQLALATRIPPLPLFLHSRAAGADFERLVGEVIDKLPRKGVVHSFTGTKEEMWGL</sequence>
<organism evidence="5 6">
    <name type="scientific">Trichoglossum hirsutum</name>
    <dbReference type="NCBI Taxonomy" id="265104"/>
    <lineage>
        <taxon>Eukaryota</taxon>
        <taxon>Fungi</taxon>
        <taxon>Dikarya</taxon>
        <taxon>Ascomycota</taxon>
        <taxon>Pezizomycotina</taxon>
        <taxon>Geoglossomycetes</taxon>
        <taxon>Geoglossales</taxon>
        <taxon>Geoglossaceae</taxon>
        <taxon>Trichoglossum</taxon>
    </lineage>
</organism>
<comment type="caution">
    <text evidence="5">The sequence shown here is derived from an EMBL/GenBank/DDBJ whole genome shotgun (WGS) entry which is preliminary data.</text>
</comment>
<dbReference type="GO" id="GO:0046872">
    <property type="term" value="F:metal ion binding"/>
    <property type="evidence" value="ECO:0007669"/>
    <property type="project" value="UniProtKB-KW"/>
</dbReference>
<dbReference type="EMBL" id="JAGHQM010000235">
    <property type="protein sequence ID" value="KAH0563212.1"/>
    <property type="molecule type" value="Genomic_DNA"/>
</dbReference>
<dbReference type="Proteomes" id="UP000750711">
    <property type="component" value="Unassembled WGS sequence"/>
</dbReference>
<dbReference type="PANTHER" id="PTHR10060:SF15">
    <property type="entry name" value="DEOXYRIBONUCLEASE TATDN1"/>
    <property type="match status" value="1"/>
</dbReference>
<proteinExistence type="inferred from homology"/>
<keyword evidence="2" id="KW-0540">Nuclease</keyword>
<reference evidence="5" key="1">
    <citation type="submission" date="2021-03" db="EMBL/GenBank/DDBJ databases">
        <title>Comparative genomics and phylogenomic investigation of the class Geoglossomycetes provide insights into ecological specialization and systematics.</title>
        <authorList>
            <person name="Melie T."/>
            <person name="Pirro S."/>
            <person name="Miller A.N."/>
            <person name="Quandt A."/>
        </authorList>
    </citation>
    <scope>NUCLEOTIDE SEQUENCE</scope>
    <source>
        <strain evidence="5">CAQ_001_2017</strain>
    </source>
</reference>
<protein>
    <submittedName>
        <fullName evidence="5">Uncharacterized protein</fullName>
    </submittedName>
</protein>
<feature type="non-terminal residue" evidence="5">
    <location>
        <position position="133"/>
    </location>
</feature>